<evidence type="ECO:0000256" key="2">
    <source>
        <dbReference type="ARBA" id="ARBA00007118"/>
    </source>
</evidence>
<gene>
    <name evidence="7" type="ORF">H8S45_14170</name>
</gene>
<accession>A0A923RWY5</accession>
<sequence>MSDKINFSAAFNKTKEELLSMDETEFRARFRERCHHTMEIQVYAAAYRGRTLSADQPKTARLFMEVWRERGLPETLPEYVFASKLLSFAEELIQGGNLDLTPYAPAPLSEEARQGFERVLYERRSVREWSEEKVPDELIKKVLKAGLWAAHACNLQSIRYLVIREENCPGLFRGSDIPGGPVHIVLLQDMRVYRANPVMPESNQLLDAGAAGQNLVLAAHAYGLGGCWLTFTSEQMKQRIREHVGLPEEIRMTTYVDVGFPDQSPYPPQRISVEEAVFHWE</sequence>
<dbReference type="Proteomes" id="UP000606499">
    <property type="component" value="Unassembled WGS sequence"/>
</dbReference>
<dbReference type="RefSeq" id="WP_054328219.1">
    <property type="nucleotide sequence ID" value="NZ_JACOPL010000020.1"/>
</dbReference>
<keyword evidence="5" id="KW-0560">Oxidoreductase</keyword>
<evidence type="ECO:0000256" key="1">
    <source>
        <dbReference type="ARBA" id="ARBA00001917"/>
    </source>
</evidence>
<name>A0A923RWY5_9FIRM</name>
<dbReference type="PANTHER" id="PTHR43673:SF2">
    <property type="entry name" value="NITROREDUCTASE"/>
    <property type="match status" value="1"/>
</dbReference>
<keyword evidence="3" id="KW-0285">Flavoprotein</keyword>
<proteinExistence type="inferred from homology"/>
<dbReference type="PANTHER" id="PTHR43673">
    <property type="entry name" value="NAD(P)H NITROREDUCTASE YDGI-RELATED"/>
    <property type="match status" value="1"/>
</dbReference>
<dbReference type="AlphaFoldDB" id="A0A923RWY5"/>
<keyword evidence="8" id="KW-1185">Reference proteome</keyword>
<evidence type="ECO:0000256" key="3">
    <source>
        <dbReference type="ARBA" id="ARBA00022630"/>
    </source>
</evidence>
<dbReference type="Pfam" id="PF00881">
    <property type="entry name" value="Nitroreductase"/>
    <property type="match status" value="2"/>
</dbReference>
<dbReference type="SUPFAM" id="SSF55469">
    <property type="entry name" value="FMN-dependent nitroreductase-like"/>
    <property type="match status" value="1"/>
</dbReference>
<comment type="caution">
    <text evidence="7">The sequence shown here is derived from an EMBL/GenBank/DDBJ whole genome shotgun (WGS) entry which is preliminary data.</text>
</comment>
<dbReference type="GO" id="GO:0016491">
    <property type="term" value="F:oxidoreductase activity"/>
    <property type="evidence" value="ECO:0007669"/>
    <property type="project" value="UniProtKB-KW"/>
</dbReference>
<comment type="cofactor">
    <cofactor evidence="1">
        <name>FMN</name>
        <dbReference type="ChEBI" id="CHEBI:58210"/>
    </cofactor>
</comment>
<organism evidence="7 8">
    <name type="scientific">Agathobaculum faecis</name>
    <dbReference type="NCBI Taxonomy" id="2763013"/>
    <lineage>
        <taxon>Bacteria</taxon>
        <taxon>Bacillati</taxon>
        <taxon>Bacillota</taxon>
        <taxon>Clostridia</taxon>
        <taxon>Eubacteriales</taxon>
        <taxon>Butyricicoccaceae</taxon>
        <taxon>Agathobaculum</taxon>
    </lineage>
</organism>
<comment type="similarity">
    <text evidence="2">Belongs to the nitroreductase family.</text>
</comment>
<reference evidence="7" key="1">
    <citation type="submission" date="2020-08" db="EMBL/GenBank/DDBJ databases">
        <title>Genome public.</title>
        <authorList>
            <person name="Liu C."/>
            <person name="Sun Q."/>
        </authorList>
    </citation>
    <scope>NUCLEOTIDE SEQUENCE</scope>
    <source>
        <strain evidence="7">NSJ-28</strain>
    </source>
</reference>
<protein>
    <submittedName>
        <fullName evidence="7">Nitroreductase family protein</fullName>
    </submittedName>
</protein>
<evidence type="ECO:0000256" key="4">
    <source>
        <dbReference type="ARBA" id="ARBA00022643"/>
    </source>
</evidence>
<evidence type="ECO:0000259" key="6">
    <source>
        <dbReference type="Pfam" id="PF00881"/>
    </source>
</evidence>
<evidence type="ECO:0000313" key="7">
    <source>
        <dbReference type="EMBL" id="MBC5726597.1"/>
    </source>
</evidence>
<dbReference type="InterPro" id="IPR000415">
    <property type="entry name" value="Nitroreductase-like"/>
</dbReference>
<dbReference type="EMBL" id="JACOPL010000020">
    <property type="protein sequence ID" value="MBC5726597.1"/>
    <property type="molecule type" value="Genomic_DNA"/>
</dbReference>
<evidence type="ECO:0000313" key="8">
    <source>
        <dbReference type="Proteomes" id="UP000606499"/>
    </source>
</evidence>
<dbReference type="InterPro" id="IPR029479">
    <property type="entry name" value="Nitroreductase"/>
</dbReference>
<dbReference type="Gene3D" id="3.40.109.10">
    <property type="entry name" value="NADH Oxidase"/>
    <property type="match status" value="1"/>
</dbReference>
<keyword evidence="4" id="KW-0288">FMN</keyword>
<evidence type="ECO:0000256" key="5">
    <source>
        <dbReference type="ARBA" id="ARBA00023002"/>
    </source>
</evidence>
<feature type="domain" description="Nitroreductase" evidence="6">
    <location>
        <begin position="180"/>
        <end position="255"/>
    </location>
</feature>
<feature type="domain" description="Nitroreductase" evidence="6">
    <location>
        <begin position="121"/>
        <end position="165"/>
    </location>
</feature>